<feature type="compositionally biased region" description="Basic and acidic residues" evidence="1">
    <location>
        <begin position="84"/>
        <end position="96"/>
    </location>
</feature>
<evidence type="ECO:0000313" key="2">
    <source>
        <dbReference type="EMBL" id="CAJ1978214.1"/>
    </source>
</evidence>
<evidence type="ECO:0000313" key="3">
    <source>
        <dbReference type="Proteomes" id="UP001189624"/>
    </source>
</evidence>
<dbReference type="Proteomes" id="UP001189624">
    <property type="component" value="Chromosome 11"/>
</dbReference>
<sequence>MSSSNPTSASPGPSSTVGSTPLVANVGGSTQSPPPIVGSTPPAYQSTPSPIIASNASTPTEPVAASPSTHILGTHSTSAINHNHVQDEENVLHSEEEVPSVGDRPMIRP</sequence>
<organism evidence="2 3">
    <name type="scientific">Sphenostylis stenocarpa</name>
    <dbReference type="NCBI Taxonomy" id="92480"/>
    <lineage>
        <taxon>Eukaryota</taxon>
        <taxon>Viridiplantae</taxon>
        <taxon>Streptophyta</taxon>
        <taxon>Embryophyta</taxon>
        <taxon>Tracheophyta</taxon>
        <taxon>Spermatophyta</taxon>
        <taxon>Magnoliopsida</taxon>
        <taxon>eudicotyledons</taxon>
        <taxon>Gunneridae</taxon>
        <taxon>Pentapetalae</taxon>
        <taxon>rosids</taxon>
        <taxon>fabids</taxon>
        <taxon>Fabales</taxon>
        <taxon>Fabaceae</taxon>
        <taxon>Papilionoideae</taxon>
        <taxon>50 kb inversion clade</taxon>
        <taxon>NPAAA clade</taxon>
        <taxon>indigoferoid/millettioid clade</taxon>
        <taxon>Phaseoleae</taxon>
        <taxon>Sphenostylis</taxon>
    </lineage>
</organism>
<keyword evidence="3" id="KW-1185">Reference proteome</keyword>
<feature type="compositionally biased region" description="Low complexity" evidence="1">
    <location>
        <begin position="1"/>
        <end position="21"/>
    </location>
</feature>
<evidence type="ECO:0000256" key="1">
    <source>
        <dbReference type="SAM" id="MobiDB-lite"/>
    </source>
</evidence>
<name>A0AA87BAE6_9FABA</name>
<proteinExistence type="predicted"/>
<reference evidence="2" key="1">
    <citation type="submission" date="2023-10" db="EMBL/GenBank/DDBJ databases">
        <authorList>
            <person name="Domelevo Entfellner J.-B."/>
        </authorList>
    </citation>
    <scope>NUCLEOTIDE SEQUENCE</scope>
</reference>
<dbReference type="EMBL" id="OY731408">
    <property type="protein sequence ID" value="CAJ1978214.1"/>
    <property type="molecule type" value="Genomic_DNA"/>
</dbReference>
<gene>
    <name evidence="2" type="ORF">AYBTSS11_LOCUS30402</name>
</gene>
<feature type="region of interest" description="Disordered" evidence="1">
    <location>
        <begin position="1"/>
        <end position="109"/>
    </location>
</feature>
<dbReference type="AlphaFoldDB" id="A0AA87BAE6"/>
<feature type="non-terminal residue" evidence="2">
    <location>
        <position position="109"/>
    </location>
</feature>
<protein>
    <submittedName>
        <fullName evidence="2">Uncharacterized protein</fullName>
    </submittedName>
</protein>
<feature type="compositionally biased region" description="Polar residues" evidence="1">
    <location>
        <begin position="42"/>
        <end position="83"/>
    </location>
</feature>
<accession>A0AA87BAE6</accession>
<dbReference type="Gramene" id="rna-AYBTSS11_LOCUS30402">
    <property type="protein sequence ID" value="CAJ1978214.1"/>
    <property type="gene ID" value="gene-AYBTSS11_LOCUS30402"/>
</dbReference>